<feature type="domain" description="HTH marR-type" evidence="9">
    <location>
        <begin position="11"/>
        <end position="142"/>
    </location>
</feature>
<accession>I3Z472</accession>
<keyword evidence="11" id="KW-1185">Reference proteome</keyword>
<evidence type="ECO:0000256" key="1">
    <source>
        <dbReference type="ARBA" id="ARBA00004496"/>
    </source>
</evidence>
<comment type="subcellular location">
    <subcellularLocation>
        <location evidence="1">Cytoplasm</location>
    </subcellularLocation>
</comment>
<evidence type="ECO:0000256" key="5">
    <source>
        <dbReference type="ARBA" id="ARBA00023163"/>
    </source>
</evidence>
<dbReference type="PANTHER" id="PTHR42756">
    <property type="entry name" value="TRANSCRIPTIONAL REGULATOR, MARR"/>
    <property type="match status" value="1"/>
</dbReference>
<keyword evidence="2" id="KW-0963">Cytoplasm</keyword>
<evidence type="ECO:0000256" key="8">
    <source>
        <dbReference type="ARBA" id="ARBA00047207"/>
    </source>
</evidence>
<keyword evidence="3" id="KW-0805">Transcription regulation</keyword>
<evidence type="ECO:0000313" key="10">
    <source>
        <dbReference type="EMBL" id="AFL84040.1"/>
    </source>
</evidence>
<evidence type="ECO:0000259" key="9">
    <source>
        <dbReference type="PROSITE" id="PS50995"/>
    </source>
</evidence>
<protein>
    <recommendedName>
        <fullName evidence="7">HTH-type transcriptional regulator SarZ</fullName>
    </recommendedName>
    <alternativeName>
        <fullName evidence="8">Staphylococcal accessory regulator Z</fullName>
    </alternativeName>
</protein>
<dbReference type="Gene3D" id="1.10.10.10">
    <property type="entry name" value="Winged helix-like DNA-binding domain superfamily/Winged helix DNA-binding domain"/>
    <property type="match status" value="1"/>
</dbReference>
<dbReference type="GO" id="GO:0003700">
    <property type="term" value="F:DNA-binding transcription factor activity"/>
    <property type="evidence" value="ECO:0007669"/>
    <property type="project" value="InterPro"/>
</dbReference>
<keyword evidence="4" id="KW-0238">DNA-binding</keyword>
<dbReference type="SUPFAM" id="SSF46785">
    <property type="entry name" value="Winged helix' DNA-binding domain"/>
    <property type="match status" value="1"/>
</dbReference>
<evidence type="ECO:0000256" key="2">
    <source>
        <dbReference type="ARBA" id="ARBA00022490"/>
    </source>
</evidence>
<reference evidence="11" key="1">
    <citation type="submission" date="2012-06" db="EMBL/GenBank/DDBJ databases">
        <title>The complete genome of Belliella baltica DSM 15883.</title>
        <authorList>
            <person name="Lucas S."/>
            <person name="Copeland A."/>
            <person name="Lapidus A."/>
            <person name="Goodwin L."/>
            <person name="Pitluck S."/>
            <person name="Peters L."/>
            <person name="Mikhailova N."/>
            <person name="Davenport K."/>
            <person name="Kyrpides N."/>
            <person name="Mavromatis K."/>
            <person name="Pagani I."/>
            <person name="Ivanova N."/>
            <person name="Ovchinnikova G."/>
            <person name="Zeytun A."/>
            <person name="Detter J.C."/>
            <person name="Han C."/>
            <person name="Land M."/>
            <person name="Hauser L."/>
            <person name="Markowitz V."/>
            <person name="Cheng J.-F."/>
            <person name="Hugenholtz P."/>
            <person name="Woyke T."/>
            <person name="Wu D."/>
            <person name="Tindall B."/>
            <person name="Pomrenke H."/>
            <person name="Brambilla E."/>
            <person name="Klenk H.-P."/>
            <person name="Eisen J.A."/>
        </authorList>
    </citation>
    <scope>NUCLEOTIDE SEQUENCE [LARGE SCALE GENOMIC DNA]</scope>
    <source>
        <strain evidence="11">DSM 15883 / CIP 108006 / LMG 21964 / BA134</strain>
    </source>
</reference>
<organism evidence="10 11">
    <name type="scientific">Belliella baltica (strain DSM 15883 / CIP 108006 / LMG 21964 / BA134)</name>
    <dbReference type="NCBI Taxonomy" id="866536"/>
    <lineage>
        <taxon>Bacteria</taxon>
        <taxon>Pseudomonadati</taxon>
        <taxon>Bacteroidota</taxon>
        <taxon>Cytophagia</taxon>
        <taxon>Cytophagales</taxon>
        <taxon>Cyclobacteriaceae</taxon>
        <taxon>Belliella</taxon>
    </lineage>
</organism>
<dbReference type="HOGENOM" id="CLU_083287_3_2_10"/>
<dbReference type="InterPro" id="IPR055166">
    <property type="entry name" value="Transc_reg_Sar_Rot_HTH"/>
</dbReference>
<evidence type="ECO:0000256" key="7">
    <source>
        <dbReference type="ARBA" id="ARBA00047188"/>
    </source>
</evidence>
<keyword evidence="5" id="KW-0804">Transcription</keyword>
<dbReference type="InterPro" id="IPR036390">
    <property type="entry name" value="WH_DNA-bd_sf"/>
</dbReference>
<evidence type="ECO:0000256" key="4">
    <source>
        <dbReference type="ARBA" id="ARBA00023125"/>
    </source>
</evidence>
<dbReference type="RefSeq" id="WP_014772034.1">
    <property type="nucleotide sequence ID" value="NC_018010.1"/>
</dbReference>
<evidence type="ECO:0000256" key="3">
    <source>
        <dbReference type="ARBA" id="ARBA00023015"/>
    </source>
</evidence>
<sequence length="148" mass="17018">MSETQNSLLLEDQICFPLYAASRLIIQTYREPLEELGLTYPQYLVMLVLWEKDGQAVNEIGKKLLLDSGTLTPLLKRLEANNLIKRVRSEQDERKVEIELTFQGKSLKSKAEKIPKKIAESLNSWEPQELINLTTEVNKLVHTLNQPI</sequence>
<evidence type="ECO:0000313" key="11">
    <source>
        <dbReference type="Proteomes" id="UP000006050"/>
    </source>
</evidence>
<dbReference type="GO" id="GO:0005737">
    <property type="term" value="C:cytoplasm"/>
    <property type="evidence" value="ECO:0007669"/>
    <property type="project" value="UniProtKB-SubCell"/>
</dbReference>
<dbReference type="PATRIC" id="fig|866536.3.peg.1470"/>
<proteinExistence type="inferred from homology"/>
<dbReference type="InterPro" id="IPR000835">
    <property type="entry name" value="HTH_MarR-typ"/>
</dbReference>
<dbReference type="PRINTS" id="PR00598">
    <property type="entry name" value="HTHMARR"/>
</dbReference>
<dbReference type="InterPro" id="IPR036388">
    <property type="entry name" value="WH-like_DNA-bd_sf"/>
</dbReference>
<dbReference type="PANTHER" id="PTHR42756:SF1">
    <property type="entry name" value="TRANSCRIPTIONAL REPRESSOR OF EMRAB OPERON"/>
    <property type="match status" value="1"/>
</dbReference>
<dbReference type="KEGG" id="bbd:Belba_1421"/>
<dbReference type="EMBL" id="CP003281">
    <property type="protein sequence ID" value="AFL84040.1"/>
    <property type="molecule type" value="Genomic_DNA"/>
</dbReference>
<dbReference type="Pfam" id="PF22381">
    <property type="entry name" value="Staph_reg_Sar_Rot"/>
    <property type="match status" value="1"/>
</dbReference>
<comment type="similarity">
    <text evidence="6">Belongs to the SarZ family.</text>
</comment>
<dbReference type="STRING" id="866536.Belba_1421"/>
<dbReference type="Proteomes" id="UP000006050">
    <property type="component" value="Chromosome"/>
</dbReference>
<dbReference type="AlphaFoldDB" id="I3Z472"/>
<dbReference type="SMART" id="SM00347">
    <property type="entry name" value="HTH_MARR"/>
    <property type="match status" value="1"/>
</dbReference>
<dbReference type="GO" id="GO:0003677">
    <property type="term" value="F:DNA binding"/>
    <property type="evidence" value="ECO:0007669"/>
    <property type="project" value="UniProtKB-KW"/>
</dbReference>
<gene>
    <name evidence="10" type="ordered locus">Belba_1421</name>
</gene>
<name>I3Z472_BELBD</name>
<evidence type="ECO:0000256" key="6">
    <source>
        <dbReference type="ARBA" id="ARBA00046337"/>
    </source>
</evidence>
<dbReference type="OrthoDB" id="9806864at2"/>
<dbReference type="FunFam" id="1.10.10.10:FF:000163">
    <property type="entry name" value="MarR family transcriptional regulator"/>
    <property type="match status" value="1"/>
</dbReference>
<dbReference type="eggNOG" id="COG1846">
    <property type="taxonomic scope" value="Bacteria"/>
</dbReference>
<dbReference type="PROSITE" id="PS50995">
    <property type="entry name" value="HTH_MARR_2"/>
    <property type="match status" value="1"/>
</dbReference>